<dbReference type="PANTHER" id="PTHR11808:SF75">
    <property type="entry name" value="CYSTATHIONINE GAMMA-SYNTHASE"/>
    <property type="match status" value="1"/>
</dbReference>
<keyword evidence="2 3" id="KW-0663">Pyridoxal phosphate</keyword>
<comment type="cofactor">
    <cofactor evidence="1 3">
        <name>pyridoxal 5'-phosphate</name>
        <dbReference type="ChEBI" id="CHEBI:597326"/>
    </cofactor>
</comment>
<organism evidence="4 5">
    <name type="scientific">Sphingomonas immobilis</name>
    <dbReference type="NCBI Taxonomy" id="3063997"/>
    <lineage>
        <taxon>Bacteria</taxon>
        <taxon>Pseudomonadati</taxon>
        <taxon>Pseudomonadota</taxon>
        <taxon>Alphaproteobacteria</taxon>
        <taxon>Sphingomonadales</taxon>
        <taxon>Sphingomonadaceae</taxon>
        <taxon>Sphingomonas</taxon>
    </lineage>
</organism>
<dbReference type="EMBL" id="JAUQSZ010000014">
    <property type="protein sequence ID" value="MDO7844159.1"/>
    <property type="molecule type" value="Genomic_DNA"/>
</dbReference>
<accession>A0ABT9A490</accession>
<dbReference type="Gene3D" id="3.40.640.10">
    <property type="entry name" value="Type I PLP-dependent aspartate aminotransferase-like (Major domain)"/>
    <property type="match status" value="1"/>
</dbReference>
<proteinExistence type="inferred from homology"/>
<dbReference type="InterPro" id="IPR000277">
    <property type="entry name" value="Cys/Met-Metab_PyrdxlP-dep_enz"/>
</dbReference>
<name>A0ABT9A490_9SPHN</name>
<keyword evidence="4" id="KW-0808">Transferase</keyword>
<keyword evidence="5" id="KW-1185">Reference proteome</keyword>
<evidence type="ECO:0000256" key="2">
    <source>
        <dbReference type="ARBA" id="ARBA00022898"/>
    </source>
</evidence>
<protein>
    <submittedName>
        <fullName evidence="4">PLP-dependent transferase</fullName>
    </submittedName>
</protein>
<dbReference type="SUPFAM" id="SSF53383">
    <property type="entry name" value="PLP-dependent transferases"/>
    <property type="match status" value="1"/>
</dbReference>
<evidence type="ECO:0000313" key="5">
    <source>
        <dbReference type="Proteomes" id="UP001176468"/>
    </source>
</evidence>
<evidence type="ECO:0000313" key="4">
    <source>
        <dbReference type="EMBL" id="MDO7844159.1"/>
    </source>
</evidence>
<comment type="caution">
    <text evidence="4">The sequence shown here is derived from an EMBL/GenBank/DDBJ whole genome shotgun (WGS) entry which is preliminary data.</text>
</comment>
<dbReference type="GO" id="GO:0016740">
    <property type="term" value="F:transferase activity"/>
    <property type="evidence" value="ECO:0007669"/>
    <property type="project" value="UniProtKB-KW"/>
</dbReference>
<gene>
    <name evidence="4" type="ORF">Q5H94_17665</name>
</gene>
<evidence type="ECO:0000256" key="1">
    <source>
        <dbReference type="ARBA" id="ARBA00001933"/>
    </source>
</evidence>
<dbReference type="Proteomes" id="UP001176468">
    <property type="component" value="Unassembled WGS sequence"/>
</dbReference>
<dbReference type="InterPro" id="IPR015424">
    <property type="entry name" value="PyrdxlP-dep_Trfase"/>
</dbReference>
<sequence>MTEPKDQAPRAQTIAAAHGVASDVAFGAVAPPLYLSSTYEFSGYDQPRSYDYGRAGNPTRDLLGQALAKLEGGAGAVITASGMAALDLLVGRMGPGDLILAPHDCYGGTMRLLMARAKPPARRAASCSNAITWVPWCRLRAASRRISRDARRPCTI</sequence>
<dbReference type="Pfam" id="PF01053">
    <property type="entry name" value="Cys_Met_Meta_PP"/>
    <property type="match status" value="1"/>
</dbReference>
<dbReference type="InterPro" id="IPR015421">
    <property type="entry name" value="PyrdxlP-dep_Trfase_major"/>
</dbReference>
<reference evidence="4" key="1">
    <citation type="submission" date="2023-07" db="EMBL/GenBank/DDBJ databases">
        <authorList>
            <person name="Kim M.K."/>
        </authorList>
    </citation>
    <scope>NUCLEOTIDE SEQUENCE</scope>
    <source>
        <strain evidence="4">CA1-15</strain>
    </source>
</reference>
<evidence type="ECO:0000256" key="3">
    <source>
        <dbReference type="RuleBase" id="RU362118"/>
    </source>
</evidence>
<comment type="similarity">
    <text evidence="3">Belongs to the trans-sulfuration enzymes family.</text>
</comment>
<dbReference type="PANTHER" id="PTHR11808">
    <property type="entry name" value="TRANS-SULFURATION ENZYME FAMILY MEMBER"/>
    <property type="match status" value="1"/>
</dbReference>